<evidence type="ECO:0000313" key="5">
    <source>
        <dbReference type="Proteomes" id="UP001629156"/>
    </source>
</evidence>
<evidence type="ECO:0000256" key="2">
    <source>
        <dbReference type="ARBA" id="ARBA00023315"/>
    </source>
</evidence>
<protein>
    <submittedName>
        <fullName evidence="4">N-acetyltransferase family protein</fullName>
    </submittedName>
</protein>
<name>A0ABW8YVI6_9FLAO</name>
<dbReference type="SUPFAM" id="SSF55729">
    <property type="entry name" value="Acyl-CoA N-acyltransferases (Nat)"/>
    <property type="match status" value="1"/>
</dbReference>
<proteinExistence type="predicted"/>
<comment type="caution">
    <text evidence="4">The sequence shown here is derived from an EMBL/GenBank/DDBJ whole genome shotgun (WGS) entry which is preliminary data.</text>
</comment>
<sequence>MINIRIATDEDLPKILEIVNHNIQHSTAVYDYEPKTEAFIKHWFQEKQENNYPVLVAEYKGEVSGYASYAQLKAKDGYKFTMEHSVYVAPGQEGKGIGKLLLAQLIAIAKKNNIHSLIGLIDADNAGSIAFHKKFGFTEAGFLKEAGYKFDRWLDVVIMQLYL</sequence>
<dbReference type="InterPro" id="IPR016181">
    <property type="entry name" value="Acyl_CoA_acyltransferase"/>
</dbReference>
<dbReference type="Proteomes" id="UP001629156">
    <property type="component" value="Unassembled WGS sequence"/>
</dbReference>
<keyword evidence="1" id="KW-0808">Transferase</keyword>
<keyword evidence="2" id="KW-0012">Acyltransferase</keyword>
<organism evidence="4 5">
    <name type="scientific">Flavobacterium rhizosphaerae</name>
    <dbReference type="NCBI Taxonomy" id="3163298"/>
    <lineage>
        <taxon>Bacteria</taxon>
        <taxon>Pseudomonadati</taxon>
        <taxon>Bacteroidota</taxon>
        <taxon>Flavobacteriia</taxon>
        <taxon>Flavobacteriales</taxon>
        <taxon>Flavobacteriaceae</taxon>
        <taxon>Flavobacterium</taxon>
    </lineage>
</organism>
<dbReference type="Gene3D" id="3.40.630.30">
    <property type="match status" value="1"/>
</dbReference>
<reference evidence="4 5" key="1">
    <citation type="submission" date="2024-06" db="EMBL/GenBank/DDBJ databases">
        <authorList>
            <person name="Kaempfer P."/>
            <person name="Viver T."/>
        </authorList>
    </citation>
    <scope>NUCLEOTIDE SEQUENCE [LARGE SCALE GENOMIC DNA]</scope>
    <source>
        <strain evidence="4 5">ST-119</strain>
    </source>
</reference>
<dbReference type="EMBL" id="JBELPZ010000002">
    <property type="protein sequence ID" value="MFL9843367.1"/>
    <property type="molecule type" value="Genomic_DNA"/>
</dbReference>
<dbReference type="PANTHER" id="PTHR43072">
    <property type="entry name" value="N-ACETYLTRANSFERASE"/>
    <property type="match status" value="1"/>
</dbReference>
<keyword evidence="5" id="KW-1185">Reference proteome</keyword>
<dbReference type="Pfam" id="PF13420">
    <property type="entry name" value="Acetyltransf_4"/>
    <property type="match status" value="1"/>
</dbReference>
<dbReference type="InterPro" id="IPR000182">
    <property type="entry name" value="GNAT_dom"/>
</dbReference>
<dbReference type="PANTHER" id="PTHR43072:SF23">
    <property type="entry name" value="UPF0039 PROTEIN C11D3.02C"/>
    <property type="match status" value="1"/>
</dbReference>
<dbReference type="RefSeq" id="WP_408083614.1">
    <property type="nucleotide sequence ID" value="NZ_JBELPZ010000002.1"/>
</dbReference>
<gene>
    <name evidence="4" type="ORF">ABS766_02935</name>
</gene>
<dbReference type="PROSITE" id="PS51186">
    <property type="entry name" value="GNAT"/>
    <property type="match status" value="1"/>
</dbReference>
<dbReference type="CDD" id="cd04301">
    <property type="entry name" value="NAT_SF"/>
    <property type="match status" value="1"/>
</dbReference>
<feature type="domain" description="N-acetyltransferase" evidence="3">
    <location>
        <begin position="2"/>
        <end position="163"/>
    </location>
</feature>
<evidence type="ECO:0000259" key="3">
    <source>
        <dbReference type="PROSITE" id="PS51186"/>
    </source>
</evidence>
<evidence type="ECO:0000256" key="1">
    <source>
        <dbReference type="ARBA" id="ARBA00022679"/>
    </source>
</evidence>
<accession>A0ABW8YVI6</accession>
<evidence type="ECO:0000313" key="4">
    <source>
        <dbReference type="EMBL" id="MFL9843367.1"/>
    </source>
</evidence>